<evidence type="ECO:0000313" key="10">
    <source>
        <dbReference type="Proteomes" id="UP000640485"/>
    </source>
</evidence>
<evidence type="ECO:0000256" key="7">
    <source>
        <dbReference type="ARBA" id="ARBA00023136"/>
    </source>
</evidence>
<evidence type="ECO:0000256" key="3">
    <source>
        <dbReference type="ARBA" id="ARBA00022448"/>
    </source>
</evidence>
<keyword evidence="5 8" id="KW-0812">Transmembrane</keyword>
<feature type="transmembrane region" description="Helical" evidence="8">
    <location>
        <begin position="125"/>
        <end position="146"/>
    </location>
</feature>
<comment type="caution">
    <text evidence="9">The sequence shown here is derived from an EMBL/GenBank/DDBJ whole genome shotgun (WGS) entry which is preliminary data.</text>
</comment>
<evidence type="ECO:0000256" key="5">
    <source>
        <dbReference type="ARBA" id="ARBA00022692"/>
    </source>
</evidence>
<gene>
    <name evidence="9" type="ORF">JJJ17_00075</name>
</gene>
<dbReference type="EMBL" id="JAEPRQ010000001">
    <property type="protein sequence ID" value="MBK4214310.1"/>
    <property type="molecule type" value="Genomic_DNA"/>
</dbReference>
<dbReference type="Pfam" id="PF01032">
    <property type="entry name" value="FecCD"/>
    <property type="match status" value="1"/>
</dbReference>
<dbReference type="RefSeq" id="WP_200682891.1">
    <property type="nucleotide sequence ID" value="NZ_JAEPRQ010000001.1"/>
</dbReference>
<keyword evidence="4" id="KW-1003">Cell membrane</keyword>
<keyword evidence="6 8" id="KW-1133">Transmembrane helix</keyword>
<feature type="transmembrane region" description="Helical" evidence="8">
    <location>
        <begin position="214"/>
        <end position="231"/>
    </location>
</feature>
<evidence type="ECO:0000256" key="8">
    <source>
        <dbReference type="SAM" id="Phobius"/>
    </source>
</evidence>
<feature type="transmembrane region" description="Helical" evidence="8">
    <location>
        <begin position="237"/>
        <end position="253"/>
    </location>
</feature>
<evidence type="ECO:0000256" key="4">
    <source>
        <dbReference type="ARBA" id="ARBA00022475"/>
    </source>
</evidence>
<dbReference type="PANTHER" id="PTHR30472:SF19">
    <property type="entry name" value="PETROBACTIN IMPORT SYSTEM PERMEASE PROTEIN YCLO"/>
    <property type="match status" value="1"/>
</dbReference>
<feature type="transmembrane region" description="Helical" evidence="8">
    <location>
        <begin position="260"/>
        <end position="279"/>
    </location>
</feature>
<dbReference type="PANTHER" id="PTHR30472">
    <property type="entry name" value="FERRIC ENTEROBACTIN TRANSPORT SYSTEM PERMEASE PROTEIN"/>
    <property type="match status" value="1"/>
</dbReference>
<dbReference type="Proteomes" id="UP000640485">
    <property type="component" value="Unassembled WGS sequence"/>
</dbReference>
<feature type="transmembrane region" description="Helical" evidence="8">
    <location>
        <begin position="74"/>
        <end position="93"/>
    </location>
</feature>
<feature type="transmembrane region" description="Helical" evidence="8">
    <location>
        <begin position="174"/>
        <end position="193"/>
    </location>
</feature>
<feature type="transmembrane region" description="Helical" evidence="8">
    <location>
        <begin position="285"/>
        <end position="306"/>
    </location>
</feature>
<feature type="transmembrane region" description="Helical" evidence="8">
    <location>
        <begin position="36"/>
        <end position="54"/>
    </location>
</feature>
<proteinExistence type="inferred from homology"/>
<comment type="similarity">
    <text evidence="2">Belongs to the binding-protein-dependent transport system permease family. FecCD subfamily.</text>
</comment>
<sequence length="312" mass="34134">MRVALILTGLLALAALYVLPGSGLDMDYVIPRRLGRLAAMVICGIAVAFSSITFQTLTGNRILTPSIMGYEAVYLMWQSLMILSLGTASLRLMGTNGNFITSIMIMLAWSLALHRWLFRDGRNNVWLLLLVGLVLTMVITTFTQFVQLRISPGEFAVFQSFAQMSFDRVDSVRLVWSAALLALVIAAGWRSLRVLDVLALGRDQAISLGVDHRAMVRFLLALISVLVAVSTSLIGPSAFMGIFVANVAYLLAPDARHRRLLPIGAAIAIAMFLIAQIMVEQVFDSRTTVGILINLTCGVWFLALMLRSGRQG</sequence>
<protein>
    <submittedName>
        <fullName evidence="9">Iron chelate uptake ABC transporter family permease subunit</fullName>
    </submittedName>
</protein>
<dbReference type="GO" id="GO:0022857">
    <property type="term" value="F:transmembrane transporter activity"/>
    <property type="evidence" value="ECO:0007669"/>
    <property type="project" value="InterPro"/>
</dbReference>
<evidence type="ECO:0000256" key="1">
    <source>
        <dbReference type="ARBA" id="ARBA00004651"/>
    </source>
</evidence>
<keyword evidence="3" id="KW-0813">Transport</keyword>
<dbReference type="InterPro" id="IPR000522">
    <property type="entry name" value="ABC_transptr_permease_BtuC"/>
</dbReference>
<dbReference type="Gene3D" id="1.10.3470.10">
    <property type="entry name" value="ABC transporter involved in vitamin B12 uptake, BtuC"/>
    <property type="match status" value="1"/>
</dbReference>
<dbReference type="InterPro" id="IPR037294">
    <property type="entry name" value="ABC_BtuC-like"/>
</dbReference>
<keyword evidence="10" id="KW-1185">Reference proteome</keyword>
<evidence type="ECO:0000256" key="6">
    <source>
        <dbReference type="ARBA" id="ARBA00022989"/>
    </source>
</evidence>
<name>A0A934S8E9_9RHOB</name>
<dbReference type="GO" id="GO:0005886">
    <property type="term" value="C:plasma membrane"/>
    <property type="evidence" value="ECO:0007669"/>
    <property type="project" value="UniProtKB-SubCell"/>
</dbReference>
<reference evidence="9" key="1">
    <citation type="submission" date="2021-01" db="EMBL/GenBank/DDBJ databases">
        <title>Paracoccus amoyensis sp. nov., isolated from the surface seawater along the coast of Xiamen Island, China.</title>
        <authorList>
            <person name="Lyu L."/>
        </authorList>
    </citation>
    <scope>NUCLEOTIDE SEQUENCE</scope>
    <source>
        <strain evidence="9">MJ17</strain>
    </source>
</reference>
<keyword evidence="7 8" id="KW-0472">Membrane</keyword>
<evidence type="ECO:0000256" key="2">
    <source>
        <dbReference type="ARBA" id="ARBA00007935"/>
    </source>
</evidence>
<accession>A0A934S8E9</accession>
<organism evidence="9 10">
    <name type="scientific">Paracoccus caeni</name>
    <dbReference type="NCBI Taxonomy" id="657651"/>
    <lineage>
        <taxon>Bacteria</taxon>
        <taxon>Pseudomonadati</taxon>
        <taxon>Pseudomonadota</taxon>
        <taxon>Alphaproteobacteria</taxon>
        <taxon>Rhodobacterales</taxon>
        <taxon>Paracoccaceae</taxon>
        <taxon>Paracoccus</taxon>
    </lineage>
</organism>
<dbReference type="GO" id="GO:0033214">
    <property type="term" value="P:siderophore-iron import into cell"/>
    <property type="evidence" value="ECO:0007669"/>
    <property type="project" value="TreeGrafter"/>
</dbReference>
<dbReference type="AlphaFoldDB" id="A0A934S8E9"/>
<comment type="subcellular location">
    <subcellularLocation>
        <location evidence="1">Cell membrane</location>
        <topology evidence="1">Multi-pass membrane protein</topology>
    </subcellularLocation>
</comment>
<evidence type="ECO:0000313" key="9">
    <source>
        <dbReference type="EMBL" id="MBK4214310.1"/>
    </source>
</evidence>
<feature type="transmembrane region" description="Helical" evidence="8">
    <location>
        <begin position="99"/>
        <end position="118"/>
    </location>
</feature>
<dbReference type="SUPFAM" id="SSF81345">
    <property type="entry name" value="ABC transporter involved in vitamin B12 uptake, BtuC"/>
    <property type="match status" value="1"/>
</dbReference>